<reference evidence="1" key="1">
    <citation type="submission" date="2020-04" db="EMBL/GenBank/DDBJ databases">
        <title>Analysis of mating type loci in Filobasidium floriforme.</title>
        <authorList>
            <person name="Nowrousian M."/>
        </authorList>
    </citation>
    <scope>NUCLEOTIDE SEQUENCE</scope>
    <source>
        <strain evidence="1">CBS 6242</strain>
    </source>
</reference>
<dbReference type="EMBL" id="JABELV010000064">
    <property type="protein sequence ID" value="KAG7539617.1"/>
    <property type="molecule type" value="Genomic_DNA"/>
</dbReference>
<protein>
    <submittedName>
        <fullName evidence="1">Uncharacterized protein</fullName>
    </submittedName>
</protein>
<dbReference type="Proteomes" id="UP000812966">
    <property type="component" value="Unassembled WGS sequence"/>
</dbReference>
<dbReference type="AlphaFoldDB" id="A0A8K0NT44"/>
<name>A0A8K0NT44_9TREE</name>
<evidence type="ECO:0000313" key="1">
    <source>
        <dbReference type="EMBL" id="KAG7539617.1"/>
    </source>
</evidence>
<gene>
    <name evidence="1" type="ORF">FFLO_03493</name>
</gene>
<evidence type="ECO:0000313" key="2">
    <source>
        <dbReference type="Proteomes" id="UP000812966"/>
    </source>
</evidence>
<accession>A0A8K0NT44</accession>
<organism evidence="1 2">
    <name type="scientific">Filobasidium floriforme</name>
    <dbReference type="NCBI Taxonomy" id="5210"/>
    <lineage>
        <taxon>Eukaryota</taxon>
        <taxon>Fungi</taxon>
        <taxon>Dikarya</taxon>
        <taxon>Basidiomycota</taxon>
        <taxon>Agaricomycotina</taxon>
        <taxon>Tremellomycetes</taxon>
        <taxon>Filobasidiales</taxon>
        <taxon>Filobasidiaceae</taxon>
        <taxon>Filobasidium</taxon>
    </lineage>
</organism>
<keyword evidence="2" id="KW-1185">Reference proteome</keyword>
<proteinExistence type="predicted"/>
<comment type="caution">
    <text evidence="1">The sequence shown here is derived from an EMBL/GenBank/DDBJ whole genome shotgun (WGS) entry which is preliminary data.</text>
</comment>
<sequence length="167" mass="18765">MLEFAFEDEEQDFGKMTGFNEAIEVPYDFEPPQHDIDDTTLPSKAHPSYPFGRPVHLSHPATTSSTRVSLSRMRGRNGVGVRDLLGRLGMGTSSLKSTKTMWNDFGLHSRVGHNNQGLWVGMLEEEEKNEIPTGMAVRTTLTLDDLRRPNLIWPTISTGRQTTCYTP</sequence>